<keyword evidence="1" id="KW-0472">Membrane</keyword>
<evidence type="ECO:0000256" key="1">
    <source>
        <dbReference type="SAM" id="Phobius"/>
    </source>
</evidence>
<keyword evidence="1" id="KW-0812">Transmembrane</keyword>
<dbReference type="EMBL" id="MHVJ01000013">
    <property type="protein sequence ID" value="OHA91279.1"/>
    <property type="molecule type" value="Genomic_DNA"/>
</dbReference>
<comment type="caution">
    <text evidence="2">The sequence shown here is derived from an EMBL/GenBank/DDBJ whole genome shotgun (WGS) entry which is preliminary data.</text>
</comment>
<evidence type="ECO:0000313" key="3">
    <source>
        <dbReference type="Proteomes" id="UP000178612"/>
    </source>
</evidence>
<sequence length="94" mass="10704">MYFKFKRSTLLILGLTSVVLSRAIFFLIDDPEGPNLLIVMVLAAFIFLLLLLVRTVLTKHRMGRHRLIGVVLVILGFLWLYVELAVGLFTNWGS</sequence>
<gene>
    <name evidence="2" type="ORF">A2758_02330</name>
</gene>
<dbReference type="AlphaFoldDB" id="A0A1G2T389"/>
<proteinExistence type="predicted"/>
<dbReference type="Proteomes" id="UP000178612">
    <property type="component" value="Unassembled WGS sequence"/>
</dbReference>
<keyword evidence="1" id="KW-1133">Transmembrane helix</keyword>
<accession>A0A1G2T389</accession>
<protein>
    <submittedName>
        <fullName evidence="2">Uncharacterized protein</fullName>
    </submittedName>
</protein>
<evidence type="ECO:0000313" key="2">
    <source>
        <dbReference type="EMBL" id="OHA91279.1"/>
    </source>
</evidence>
<organism evidence="2 3">
    <name type="scientific">Candidatus Zambryskibacteria bacterium RIFCSPHIGHO2_01_FULL_49_18</name>
    <dbReference type="NCBI Taxonomy" id="1802740"/>
    <lineage>
        <taxon>Bacteria</taxon>
        <taxon>Candidatus Zambryskiibacteriota</taxon>
    </lineage>
</organism>
<feature type="transmembrane region" description="Helical" evidence="1">
    <location>
        <begin position="69"/>
        <end position="89"/>
    </location>
</feature>
<feature type="transmembrane region" description="Helical" evidence="1">
    <location>
        <begin position="37"/>
        <end position="57"/>
    </location>
</feature>
<reference evidence="2 3" key="1">
    <citation type="journal article" date="2016" name="Nat. Commun.">
        <title>Thousands of microbial genomes shed light on interconnected biogeochemical processes in an aquifer system.</title>
        <authorList>
            <person name="Anantharaman K."/>
            <person name="Brown C.T."/>
            <person name="Hug L.A."/>
            <person name="Sharon I."/>
            <person name="Castelle C.J."/>
            <person name="Probst A.J."/>
            <person name="Thomas B.C."/>
            <person name="Singh A."/>
            <person name="Wilkins M.J."/>
            <person name="Karaoz U."/>
            <person name="Brodie E.L."/>
            <person name="Williams K.H."/>
            <person name="Hubbard S.S."/>
            <person name="Banfield J.F."/>
        </authorList>
    </citation>
    <scope>NUCLEOTIDE SEQUENCE [LARGE SCALE GENOMIC DNA]</scope>
</reference>
<name>A0A1G2T389_9BACT</name>